<organism evidence="1 2">
    <name type="scientific">Staphylococcus aureus</name>
    <dbReference type="NCBI Taxonomy" id="1280"/>
    <lineage>
        <taxon>Bacteria</taxon>
        <taxon>Bacillati</taxon>
        <taxon>Bacillota</taxon>
        <taxon>Bacilli</taxon>
        <taxon>Bacillales</taxon>
        <taxon>Staphylococcaceae</taxon>
        <taxon>Staphylococcus</taxon>
    </lineage>
</organism>
<evidence type="ECO:0000313" key="2">
    <source>
        <dbReference type="Proteomes" id="UP000254502"/>
    </source>
</evidence>
<dbReference type="EC" id="2.7.6.5" evidence="1"/>
<proteinExistence type="predicted"/>
<accession>A0A380E4H0</accession>
<sequence>MVEAEIKEQGFRVEDILTEKNIQVVNENITLQMKMIYSQL</sequence>
<dbReference type="GO" id="GO:0008728">
    <property type="term" value="F:GTP diphosphokinase activity"/>
    <property type="evidence" value="ECO:0007669"/>
    <property type="project" value="UniProtKB-EC"/>
</dbReference>
<gene>
    <name evidence="1" type="primary">relA_3</name>
    <name evidence="1" type="ORF">NCTC5664_03603</name>
</gene>
<evidence type="ECO:0000313" key="1">
    <source>
        <dbReference type="EMBL" id="SUK94899.1"/>
    </source>
</evidence>
<reference evidence="1 2" key="1">
    <citation type="submission" date="2018-06" db="EMBL/GenBank/DDBJ databases">
        <authorList>
            <consortium name="Pathogen Informatics"/>
            <person name="Doyle S."/>
        </authorList>
    </citation>
    <scope>NUCLEOTIDE SEQUENCE [LARGE SCALE GENOMIC DNA]</scope>
    <source>
        <strain evidence="1 2">NCTC5664</strain>
    </source>
</reference>
<keyword evidence="1" id="KW-0808">Transferase</keyword>
<dbReference type="EMBL" id="UHAQ01000004">
    <property type="protein sequence ID" value="SUK94899.1"/>
    <property type="molecule type" value="Genomic_DNA"/>
</dbReference>
<dbReference type="AlphaFoldDB" id="A0A380E4H0"/>
<keyword evidence="1" id="KW-0418">Kinase</keyword>
<protein>
    <submittedName>
        <fullName evidence="1">GTP pyrophosphokinase</fullName>
        <ecNumber evidence="1">2.7.6.5</ecNumber>
    </submittedName>
</protein>
<dbReference type="GO" id="GO:0016301">
    <property type="term" value="F:kinase activity"/>
    <property type="evidence" value="ECO:0007669"/>
    <property type="project" value="UniProtKB-KW"/>
</dbReference>
<dbReference type="Proteomes" id="UP000254502">
    <property type="component" value="Unassembled WGS sequence"/>
</dbReference>
<name>A0A380E4H0_STAAU</name>